<dbReference type="EMBL" id="MK292925">
    <property type="protein sequence ID" value="QDC34240.1"/>
    <property type="molecule type" value="Genomic_DNA"/>
</dbReference>
<evidence type="ECO:0000256" key="1">
    <source>
        <dbReference type="SAM" id="Phobius"/>
    </source>
</evidence>
<gene>
    <name evidence="2" type="primary">ND6</name>
</gene>
<dbReference type="EMBL" id="MK292928">
    <property type="protein sequence ID" value="QDC34279.1"/>
    <property type="molecule type" value="Genomic_DNA"/>
</dbReference>
<dbReference type="EMBL" id="MK292922">
    <property type="protein sequence ID" value="QDC34201.1"/>
    <property type="molecule type" value="Genomic_DNA"/>
</dbReference>
<dbReference type="EMBL" id="MK292908">
    <property type="protein sequence ID" value="QDC34019.1"/>
    <property type="molecule type" value="Genomic_DNA"/>
</dbReference>
<dbReference type="EMBL" id="MK292910">
    <property type="protein sequence ID" value="QDC34045.1"/>
    <property type="molecule type" value="Genomic_DNA"/>
</dbReference>
<feature type="transmembrane region" description="Helical" evidence="1">
    <location>
        <begin position="133"/>
        <end position="154"/>
    </location>
</feature>
<keyword evidence="2" id="KW-0496">Mitochondrion</keyword>
<keyword evidence="1" id="KW-1133">Transmembrane helix</keyword>
<dbReference type="EMBL" id="MK292917">
    <property type="protein sequence ID" value="QDC34136.1"/>
    <property type="molecule type" value="Genomic_DNA"/>
</dbReference>
<dbReference type="EMBL" id="MK292903">
    <property type="protein sequence ID" value="QDC33954.1"/>
    <property type="molecule type" value="Genomic_DNA"/>
</dbReference>
<feature type="transmembrane region" description="Helical" evidence="1">
    <location>
        <begin position="47"/>
        <end position="66"/>
    </location>
</feature>
<dbReference type="EMBL" id="MK292914">
    <property type="protein sequence ID" value="QDC34097.1"/>
    <property type="molecule type" value="Genomic_DNA"/>
</dbReference>
<dbReference type="EMBL" id="MK292911">
    <property type="protein sequence ID" value="QDC34058.1"/>
    <property type="molecule type" value="Genomic_DNA"/>
</dbReference>
<dbReference type="EMBL" id="MK292898">
    <property type="protein sequence ID" value="QDC33889.1"/>
    <property type="molecule type" value="Genomic_DNA"/>
</dbReference>
<dbReference type="EMBL" id="MK292930">
    <property type="protein sequence ID" value="QDC34305.1"/>
    <property type="molecule type" value="Genomic_DNA"/>
</dbReference>
<dbReference type="EMBL" id="MK292915">
    <property type="protein sequence ID" value="QDC34110.1"/>
    <property type="molecule type" value="Genomic_DNA"/>
</dbReference>
<dbReference type="EMBL" id="MK292901">
    <property type="protein sequence ID" value="QDC33928.1"/>
    <property type="molecule type" value="Genomic_DNA"/>
</dbReference>
<dbReference type="EMBL" id="MK292909">
    <property type="protein sequence ID" value="QDC34032.1"/>
    <property type="molecule type" value="Genomic_DNA"/>
</dbReference>
<dbReference type="EMBL" id="MK292921">
    <property type="protein sequence ID" value="QDC34188.1"/>
    <property type="molecule type" value="Genomic_DNA"/>
</dbReference>
<dbReference type="EMBL" id="MK292918">
    <property type="protein sequence ID" value="QDC34149.1"/>
    <property type="molecule type" value="Genomic_DNA"/>
</dbReference>
<keyword evidence="1" id="KW-0472">Membrane</keyword>
<proteinExistence type="predicted"/>
<sequence>MKFIQAMMMTNTMLSMWMKHPISMGTLLMIQSMLTSMLTILFTKNSWYSMILFVTFSSGLMIMFMYMSSISSNEKFYWSIKLTITIILILSTLILTKMDYNFLFKHKWMEQMMTLEENEEKKAISKIISSNKILLFFNVTMLILISLVSISNLINSFEGPLKMTYGKMKEILMKINLFW</sequence>
<dbReference type="EMBL" id="MK292931">
    <property type="protein sequence ID" value="QDC34318.1"/>
    <property type="molecule type" value="Genomic_DNA"/>
</dbReference>
<reference evidence="2" key="2">
    <citation type="journal article" date="2019" name="Mol. Ecol.">
        <title>Mitochondrial variation in small brown planthoppers linked to multiple traits and likely reflecting a complex evolutionary trajectory.</title>
        <authorList>
            <person name="Sun J.T."/>
            <person name="Duan X.Z."/>
            <person name="Hoffmann A.A."/>
            <person name="Liu Y."/>
            <person name="Garvin M.R."/>
            <person name="Chen L."/>
            <person name="Hu G."/>
            <person name="Zhou J.C."/>
            <person name="Huang H.J."/>
            <person name="Xue X.F."/>
            <person name="Hong X.Y."/>
        </authorList>
    </citation>
    <scope>NUCLEOTIDE SEQUENCE</scope>
</reference>
<reference evidence="2" key="1">
    <citation type="submission" date="2018-12" db="EMBL/GenBank/DDBJ databases">
        <authorList>
            <person name="Sun J.-T."/>
            <person name="Hong X.-Y."/>
        </authorList>
    </citation>
    <scope>NUCLEOTIDE SEQUENCE</scope>
</reference>
<dbReference type="EMBL" id="MK292916">
    <property type="protein sequence ID" value="QDC34123.1"/>
    <property type="molecule type" value="Genomic_DNA"/>
</dbReference>
<dbReference type="EMBL" id="MK292905">
    <property type="protein sequence ID" value="QDC33980.1"/>
    <property type="molecule type" value="Genomic_DNA"/>
</dbReference>
<dbReference type="EMBL" id="MK292929">
    <property type="protein sequence ID" value="QDC34292.1"/>
    <property type="molecule type" value="Genomic_DNA"/>
</dbReference>
<dbReference type="EMBL" id="MK292920">
    <property type="protein sequence ID" value="QDC34175.1"/>
    <property type="molecule type" value="Genomic_DNA"/>
</dbReference>
<feature type="transmembrane region" description="Helical" evidence="1">
    <location>
        <begin position="78"/>
        <end position="96"/>
    </location>
</feature>
<keyword evidence="1" id="KW-0812">Transmembrane</keyword>
<evidence type="ECO:0000313" key="2">
    <source>
        <dbReference type="EMBL" id="QDC34253.1"/>
    </source>
</evidence>
<dbReference type="EMBL" id="MK292924">
    <property type="protein sequence ID" value="QDC34227.1"/>
    <property type="molecule type" value="Genomic_DNA"/>
</dbReference>
<dbReference type="EMBL" id="MK292907">
    <property type="protein sequence ID" value="QDC34006.1"/>
    <property type="molecule type" value="Genomic_DNA"/>
</dbReference>
<dbReference type="AlphaFoldDB" id="A0A4Y5UNW6"/>
<accession>A0A4Y5UNW6</accession>
<dbReference type="EMBL" id="MK292902">
    <property type="protein sequence ID" value="QDC33941.1"/>
    <property type="molecule type" value="Genomic_DNA"/>
</dbReference>
<dbReference type="EMBL" id="MK292923">
    <property type="protein sequence ID" value="QDC34214.1"/>
    <property type="molecule type" value="Genomic_DNA"/>
</dbReference>
<dbReference type="EMBL" id="MK292912">
    <property type="protein sequence ID" value="QDC34071.1"/>
    <property type="molecule type" value="Genomic_DNA"/>
</dbReference>
<name>A0A4Y5UNW6_LAOST</name>
<dbReference type="EMBL" id="MK292919">
    <property type="protein sequence ID" value="QDC34162.1"/>
    <property type="molecule type" value="Genomic_DNA"/>
</dbReference>
<dbReference type="EMBL" id="MK292906">
    <property type="protein sequence ID" value="QDC33993.1"/>
    <property type="molecule type" value="Genomic_DNA"/>
</dbReference>
<protein>
    <submittedName>
        <fullName evidence="2">NADH dehydrogenase subunit 6</fullName>
    </submittedName>
</protein>
<dbReference type="EMBL" id="MK292904">
    <property type="protein sequence ID" value="QDC33967.1"/>
    <property type="molecule type" value="Genomic_DNA"/>
</dbReference>
<organism evidence="2">
    <name type="scientific">Laodelphax striatellus</name>
    <name type="common">Small brown planthopper</name>
    <name type="synonym">Delphax striatella</name>
    <dbReference type="NCBI Taxonomy" id="195883"/>
    <lineage>
        <taxon>Eukaryota</taxon>
        <taxon>Metazoa</taxon>
        <taxon>Ecdysozoa</taxon>
        <taxon>Arthropoda</taxon>
        <taxon>Hexapoda</taxon>
        <taxon>Insecta</taxon>
        <taxon>Pterygota</taxon>
        <taxon>Neoptera</taxon>
        <taxon>Paraneoptera</taxon>
        <taxon>Hemiptera</taxon>
        <taxon>Auchenorrhyncha</taxon>
        <taxon>Fulgoroidea</taxon>
        <taxon>Delphacidae</taxon>
        <taxon>Criomorphinae</taxon>
        <taxon>Laodelphax</taxon>
    </lineage>
</organism>
<dbReference type="EMBL" id="MK292900">
    <property type="protein sequence ID" value="QDC33915.1"/>
    <property type="molecule type" value="Genomic_DNA"/>
</dbReference>
<feature type="transmembrane region" description="Helical" evidence="1">
    <location>
        <begin position="21"/>
        <end position="41"/>
    </location>
</feature>
<dbReference type="EMBL" id="MK292926">
    <property type="protein sequence ID" value="QDC34253.1"/>
    <property type="molecule type" value="Genomic_DNA"/>
</dbReference>
<geneLocation type="mitochondrion" evidence="2"/>
<dbReference type="EMBL" id="MK292897">
    <property type="protein sequence ID" value="QDC33876.1"/>
    <property type="molecule type" value="Genomic_DNA"/>
</dbReference>
<dbReference type="EMBL" id="MK292913">
    <property type="protein sequence ID" value="QDC34084.1"/>
    <property type="molecule type" value="Genomic_DNA"/>
</dbReference>
<dbReference type="EMBL" id="MK292927">
    <property type="protein sequence ID" value="QDC34266.1"/>
    <property type="molecule type" value="Genomic_DNA"/>
</dbReference>
<dbReference type="EMBL" id="MK292899">
    <property type="protein sequence ID" value="QDC33902.1"/>
    <property type="molecule type" value="Genomic_DNA"/>
</dbReference>